<dbReference type="Proteomes" id="UP000186026">
    <property type="component" value="Unassembled WGS sequence"/>
</dbReference>
<evidence type="ECO:0000259" key="3">
    <source>
        <dbReference type="Pfam" id="PF13579"/>
    </source>
</evidence>
<dbReference type="SUPFAM" id="SSF53756">
    <property type="entry name" value="UDP-Glycosyltransferase/glycogen phosphorylase"/>
    <property type="match status" value="1"/>
</dbReference>
<dbReference type="OrthoDB" id="9811902at2"/>
<proteinExistence type="predicted"/>
<dbReference type="CDD" id="cd03794">
    <property type="entry name" value="GT4_WbuB-like"/>
    <property type="match status" value="1"/>
</dbReference>
<dbReference type="InterPro" id="IPR001296">
    <property type="entry name" value="Glyco_trans_1"/>
</dbReference>
<dbReference type="STRING" id="529505.SAMN05421761_10251"/>
<dbReference type="InterPro" id="IPR028098">
    <property type="entry name" value="Glyco_trans_4-like_N"/>
</dbReference>
<sequence length="406" mass="46118">MKIIYIHQYFLTPEEGGAVRSYHLAKGMVAAGIAVDMITAHNKDYYDLRIIDGVRVHYLPVSYKQEWGFAKRSLSFLKFVAQAKKLIKKLPRPDYLYVSSTPLTTGLLGLWAKRKFAIPYFFEIRDLWPDAPIEVGAIRNPIFKKLLYQFEKRIYTHSLKCIALSPGIANAVRARTNTPIAIVPNFSDTAFFQPTSEKDSLLLEQLGLKDQLTILYAGAIGQVNAVGELLDLAKLALEERRPYQFLVVGKGSHQRALLEKAADLGLKNFRFFDFGNKEKVRMLLDISDMAFISFEHLPVLKTNSPNKFFDALAAGKAILVNHKGWVYDLTKKYQLGIFHHSKSPEKTLAKIDQMLAENTLPLYQRNARKLAEEHFTKEMAIKRLLSAIDANQFGNEITDEVYILSA</sequence>
<dbReference type="AlphaFoldDB" id="A0A1N7KG53"/>
<accession>A0A1N7KG53</accession>
<feature type="domain" description="Glycosyl transferase family 1" evidence="2">
    <location>
        <begin position="207"/>
        <end position="362"/>
    </location>
</feature>
<evidence type="ECO:0000313" key="5">
    <source>
        <dbReference type="Proteomes" id="UP000186026"/>
    </source>
</evidence>
<evidence type="ECO:0000313" key="4">
    <source>
        <dbReference type="EMBL" id="SIS60572.1"/>
    </source>
</evidence>
<organism evidence="4 5">
    <name type="scientific">Belliella pelovolcani</name>
    <dbReference type="NCBI Taxonomy" id="529505"/>
    <lineage>
        <taxon>Bacteria</taxon>
        <taxon>Pseudomonadati</taxon>
        <taxon>Bacteroidota</taxon>
        <taxon>Cytophagia</taxon>
        <taxon>Cytophagales</taxon>
        <taxon>Cyclobacteriaceae</taxon>
        <taxon>Belliella</taxon>
    </lineage>
</organism>
<dbReference type="EMBL" id="FTOP01000002">
    <property type="protein sequence ID" value="SIS60572.1"/>
    <property type="molecule type" value="Genomic_DNA"/>
</dbReference>
<gene>
    <name evidence="4" type="ORF">SAMN05421761_10251</name>
</gene>
<dbReference type="Gene3D" id="3.40.50.2000">
    <property type="entry name" value="Glycogen Phosphorylase B"/>
    <property type="match status" value="2"/>
</dbReference>
<protein>
    <submittedName>
        <fullName evidence="4">Glycosyltransferase involved in cell wall bisynthesis</fullName>
    </submittedName>
</protein>
<dbReference type="PANTHER" id="PTHR46401">
    <property type="entry name" value="GLYCOSYLTRANSFERASE WBBK-RELATED"/>
    <property type="match status" value="1"/>
</dbReference>
<dbReference type="Pfam" id="PF00534">
    <property type="entry name" value="Glycos_transf_1"/>
    <property type="match status" value="1"/>
</dbReference>
<dbReference type="GO" id="GO:0016757">
    <property type="term" value="F:glycosyltransferase activity"/>
    <property type="evidence" value="ECO:0007669"/>
    <property type="project" value="InterPro"/>
</dbReference>
<feature type="domain" description="Glycosyltransferase subfamily 4-like N-terminal" evidence="3">
    <location>
        <begin position="16"/>
        <end position="185"/>
    </location>
</feature>
<reference evidence="5" key="1">
    <citation type="submission" date="2017-01" db="EMBL/GenBank/DDBJ databases">
        <authorList>
            <person name="Varghese N."/>
            <person name="Submissions S."/>
        </authorList>
    </citation>
    <scope>NUCLEOTIDE SEQUENCE [LARGE SCALE GENOMIC DNA]</scope>
    <source>
        <strain evidence="5">DSM 46698</strain>
    </source>
</reference>
<dbReference type="RefSeq" id="WP_076498267.1">
    <property type="nucleotide sequence ID" value="NZ_FTOP01000002.1"/>
</dbReference>
<dbReference type="Pfam" id="PF13579">
    <property type="entry name" value="Glyco_trans_4_4"/>
    <property type="match status" value="1"/>
</dbReference>
<name>A0A1N7KG53_9BACT</name>
<dbReference type="GO" id="GO:0009103">
    <property type="term" value="P:lipopolysaccharide biosynthetic process"/>
    <property type="evidence" value="ECO:0007669"/>
    <property type="project" value="TreeGrafter"/>
</dbReference>
<keyword evidence="5" id="KW-1185">Reference proteome</keyword>
<evidence type="ECO:0000256" key="1">
    <source>
        <dbReference type="ARBA" id="ARBA00022679"/>
    </source>
</evidence>
<dbReference type="PANTHER" id="PTHR46401:SF2">
    <property type="entry name" value="GLYCOSYLTRANSFERASE WBBK-RELATED"/>
    <property type="match status" value="1"/>
</dbReference>
<keyword evidence="1 4" id="KW-0808">Transferase</keyword>
<evidence type="ECO:0000259" key="2">
    <source>
        <dbReference type="Pfam" id="PF00534"/>
    </source>
</evidence>